<evidence type="ECO:0000259" key="12">
    <source>
        <dbReference type="Pfam" id="PF02225"/>
    </source>
</evidence>
<dbReference type="InterPro" id="IPR022398">
    <property type="entry name" value="Peptidase_S8_His-AS"/>
</dbReference>
<gene>
    <name evidence="13" type="ORF">CR194_12530</name>
</gene>
<dbReference type="InterPro" id="IPR034213">
    <property type="entry name" value="S8_Vpr-like"/>
</dbReference>
<dbReference type="InterPro" id="IPR046450">
    <property type="entry name" value="PA_dom_sf"/>
</dbReference>
<dbReference type="Gene3D" id="3.50.30.30">
    <property type="match status" value="1"/>
</dbReference>
<dbReference type="Gene3D" id="3.40.50.200">
    <property type="entry name" value="Peptidase S8/S53 domain"/>
    <property type="match status" value="1"/>
</dbReference>
<dbReference type="EMBL" id="PDOD01000003">
    <property type="protein sequence ID" value="PYZ92492.1"/>
    <property type="molecule type" value="Genomic_DNA"/>
</dbReference>
<dbReference type="PROSITE" id="PS00137">
    <property type="entry name" value="SUBTILASE_HIS"/>
    <property type="match status" value="1"/>
</dbReference>
<evidence type="ECO:0000313" key="14">
    <source>
        <dbReference type="Proteomes" id="UP000248214"/>
    </source>
</evidence>
<evidence type="ECO:0000256" key="4">
    <source>
        <dbReference type="ARBA" id="ARBA00022670"/>
    </source>
</evidence>
<dbReference type="Proteomes" id="UP000248214">
    <property type="component" value="Unassembled WGS sequence"/>
</dbReference>
<evidence type="ECO:0000313" key="13">
    <source>
        <dbReference type="EMBL" id="PYZ92492.1"/>
    </source>
</evidence>
<dbReference type="CDD" id="cd07474">
    <property type="entry name" value="Peptidases_S8_subtilisin_Vpr-like"/>
    <property type="match status" value="1"/>
</dbReference>
<feature type="active site" description="Charge relay system" evidence="8 9">
    <location>
        <position position="139"/>
    </location>
</feature>
<comment type="similarity">
    <text evidence="1 9 10">Belongs to the peptidase S8 family.</text>
</comment>
<dbReference type="GO" id="GO:0006508">
    <property type="term" value="P:proteolysis"/>
    <property type="evidence" value="ECO:0007669"/>
    <property type="project" value="UniProtKB-KW"/>
</dbReference>
<evidence type="ECO:0000259" key="11">
    <source>
        <dbReference type="Pfam" id="PF00082"/>
    </source>
</evidence>
<dbReference type="InterPro" id="IPR036852">
    <property type="entry name" value="Peptidase_S8/S53_dom_sf"/>
</dbReference>
<keyword evidence="14" id="KW-1185">Reference proteome</keyword>
<dbReference type="InterPro" id="IPR023828">
    <property type="entry name" value="Peptidase_S8_Ser-AS"/>
</dbReference>
<accession>A0A323TAA4</accession>
<feature type="domain" description="PA" evidence="12">
    <location>
        <begin position="329"/>
        <end position="408"/>
    </location>
</feature>
<evidence type="ECO:0000256" key="3">
    <source>
        <dbReference type="ARBA" id="ARBA00022525"/>
    </source>
</evidence>
<dbReference type="PROSITE" id="PS00136">
    <property type="entry name" value="SUBTILASE_ASP"/>
    <property type="match status" value="1"/>
</dbReference>
<evidence type="ECO:0000256" key="1">
    <source>
        <dbReference type="ARBA" id="ARBA00011073"/>
    </source>
</evidence>
<keyword evidence="3" id="KW-0964">Secreted</keyword>
<dbReference type="InterPro" id="IPR000209">
    <property type="entry name" value="Peptidase_S8/S53_dom"/>
</dbReference>
<sequence>MGVAQGKDMDSVFFPDRPEVFQEALPSSASEEGASIYIIETESDPEALAVSVEERVDGARVRKVFPHIYNGFSVQLPPDKVSELSQLEGIERIDEIAYYEPYVDESVPFIGGTSGEISSLFTREDDQLTGKGVKVAVIDTGVDYEHPDLKGNYRGGFDVIDQDDDPMETRKEQGLPTLHGTHVAGIISANGKLKGVAPEADIYAYRALGPTGMGTTEQVIEAIEKAVEEKVDVINLSLGNTVNGPDWPTSIALDKAVKKGVVAVTSNGNSGPNLWTVGSPGTSAGAISVGASTPPMMIPYLITDSDRDEEIPVQPMQKAKKWDVKRSYPIVDVGLGREEDYEDVDPRGKIVLAKRGIISFTMKAKIAKAKGAKALIVYNHQPGEFAGMLEEPVDLPVVSVTKEDGERLTEKLSDNNQEHVRTIYRQEEDQIAPFSSRGPVTHTWEVKPDLVAPGVQIDSTVPSGYLDLNGTSMAAPHVTGAVALLKQKYPDWTPEQIKAALMNTAKTLEDSDGNPYPPHVQGTGRIQLDEALSVETLVYPGQISFGQWLKTDSRLEKEVRLTIENLSDKRKKYTVEPPFEVPDGIQWKVPFSTYIDPGDKQEVSISVDVFPSVFEEGIYHDRIKVVSGDEVTYVPYLFFVEEPDYPRLMSFMFEMADPNTYHYEVYLPGGAEELGIALYDPDTFRFITYLDVEEDVHRGMFEKNIEVKGVPTGIYKALVYAKKGEKEDTLEQMLYIGE</sequence>
<dbReference type="PROSITE" id="PS51892">
    <property type="entry name" value="SUBTILASE"/>
    <property type="match status" value="1"/>
</dbReference>
<feature type="active site" description="Charge relay system" evidence="8 9">
    <location>
        <position position="179"/>
    </location>
</feature>
<protein>
    <submittedName>
        <fullName evidence="13">Peptidase S8</fullName>
    </submittedName>
</protein>
<name>A0A323TAA4_9BACI</name>
<dbReference type="CDD" id="cd02133">
    <property type="entry name" value="PA_C5a_like"/>
    <property type="match status" value="1"/>
</dbReference>
<dbReference type="InterPro" id="IPR050131">
    <property type="entry name" value="Peptidase_S8_subtilisin-like"/>
</dbReference>
<evidence type="ECO:0000256" key="6">
    <source>
        <dbReference type="ARBA" id="ARBA00022801"/>
    </source>
</evidence>
<evidence type="ECO:0000256" key="10">
    <source>
        <dbReference type="RuleBase" id="RU003355"/>
    </source>
</evidence>
<dbReference type="PANTHER" id="PTHR43806">
    <property type="entry name" value="PEPTIDASE S8"/>
    <property type="match status" value="1"/>
</dbReference>
<dbReference type="AlphaFoldDB" id="A0A323TAA4"/>
<organism evidence="13 14">
    <name type="scientific">Salipaludibacillus keqinensis</name>
    <dbReference type="NCBI Taxonomy" id="2045207"/>
    <lineage>
        <taxon>Bacteria</taxon>
        <taxon>Bacillati</taxon>
        <taxon>Bacillota</taxon>
        <taxon>Bacilli</taxon>
        <taxon>Bacillales</taxon>
        <taxon>Bacillaceae</taxon>
    </lineage>
</organism>
<keyword evidence="7 9" id="KW-0720">Serine protease</keyword>
<evidence type="ECO:0000256" key="5">
    <source>
        <dbReference type="ARBA" id="ARBA00022729"/>
    </source>
</evidence>
<dbReference type="PANTHER" id="PTHR43806:SF65">
    <property type="entry name" value="SERINE PROTEASE APRX"/>
    <property type="match status" value="1"/>
</dbReference>
<dbReference type="InterPro" id="IPR003137">
    <property type="entry name" value="PA_domain"/>
</dbReference>
<reference evidence="13 14" key="1">
    <citation type="submission" date="2017-10" db="EMBL/GenBank/DDBJ databases">
        <title>Bacillus sp. nov., a halophilic bacterium isolated from a Keqin Lake.</title>
        <authorList>
            <person name="Wang H."/>
        </authorList>
    </citation>
    <scope>NUCLEOTIDE SEQUENCE [LARGE SCALE GENOMIC DNA]</scope>
    <source>
        <strain evidence="13 14">KQ-12</strain>
    </source>
</reference>
<dbReference type="PRINTS" id="PR00723">
    <property type="entry name" value="SUBTILISIN"/>
</dbReference>
<comment type="caution">
    <text evidence="13">The sequence shown here is derived from an EMBL/GenBank/DDBJ whole genome shotgun (WGS) entry which is preliminary data.</text>
</comment>
<dbReference type="InterPro" id="IPR023827">
    <property type="entry name" value="Peptidase_S8_Asp-AS"/>
</dbReference>
<keyword evidence="5" id="KW-0732">Signal</keyword>
<evidence type="ECO:0000256" key="7">
    <source>
        <dbReference type="ARBA" id="ARBA00022825"/>
    </source>
</evidence>
<dbReference type="Pfam" id="PF02225">
    <property type="entry name" value="PA"/>
    <property type="match status" value="1"/>
</dbReference>
<evidence type="ECO:0000256" key="2">
    <source>
        <dbReference type="ARBA" id="ARBA00022512"/>
    </source>
</evidence>
<evidence type="ECO:0000256" key="9">
    <source>
        <dbReference type="PROSITE-ProRule" id="PRU01240"/>
    </source>
</evidence>
<dbReference type="InterPro" id="IPR015500">
    <property type="entry name" value="Peptidase_S8_subtilisin-rel"/>
</dbReference>
<keyword evidence="6 9" id="KW-0378">Hydrolase</keyword>
<keyword evidence="2" id="KW-0134">Cell wall</keyword>
<proteinExistence type="inferred from homology"/>
<dbReference type="Pfam" id="PF00082">
    <property type="entry name" value="Peptidase_S8"/>
    <property type="match status" value="1"/>
</dbReference>
<dbReference type="SUPFAM" id="SSF52025">
    <property type="entry name" value="PA domain"/>
    <property type="match status" value="1"/>
</dbReference>
<evidence type="ECO:0000256" key="8">
    <source>
        <dbReference type="PIRSR" id="PIRSR615500-1"/>
    </source>
</evidence>
<dbReference type="PROSITE" id="PS00138">
    <property type="entry name" value="SUBTILASE_SER"/>
    <property type="match status" value="1"/>
</dbReference>
<feature type="active site" description="Charge relay system" evidence="8 9">
    <location>
        <position position="472"/>
    </location>
</feature>
<feature type="domain" description="Peptidase S8/S53" evidence="11">
    <location>
        <begin position="130"/>
        <end position="524"/>
    </location>
</feature>
<dbReference type="GO" id="GO:0004252">
    <property type="term" value="F:serine-type endopeptidase activity"/>
    <property type="evidence" value="ECO:0007669"/>
    <property type="project" value="UniProtKB-UniRule"/>
</dbReference>
<dbReference type="SUPFAM" id="SSF52743">
    <property type="entry name" value="Subtilisin-like"/>
    <property type="match status" value="1"/>
</dbReference>
<keyword evidence="4 9" id="KW-0645">Protease</keyword>